<dbReference type="AlphaFoldDB" id="A0A921AW09"/>
<dbReference type="SUPFAM" id="SSF53474">
    <property type="entry name" value="alpha/beta-Hydrolases"/>
    <property type="match status" value="1"/>
</dbReference>
<dbReference type="Gene3D" id="3.40.50.1820">
    <property type="entry name" value="alpha/beta hydrolase"/>
    <property type="match status" value="1"/>
</dbReference>
<proteinExistence type="predicted"/>
<organism evidence="1 2">
    <name type="scientific">Mailhella massiliensis</name>
    <dbReference type="NCBI Taxonomy" id="1903261"/>
    <lineage>
        <taxon>Bacteria</taxon>
        <taxon>Pseudomonadati</taxon>
        <taxon>Thermodesulfobacteriota</taxon>
        <taxon>Desulfovibrionia</taxon>
        <taxon>Desulfovibrionales</taxon>
        <taxon>Desulfovibrionaceae</taxon>
        <taxon>Mailhella</taxon>
    </lineage>
</organism>
<reference evidence="1" key="1">
    <citation type="journal article" date="2021" name="PeerJ">
        <title>Extensive microbial diversity within the chicken gut microbiome revealed by metagenomics and culture.</title>
        <authorList>
            <person name="Gilroy R."/>
            <person name="Ravi A."/>
            <person name="Getino M."/>
            <person name="Pursley I."/>
            <person name="Horton D.L."/>
            <person name="Alikhan N.F."/>
            <person name="Baker D."/>
            <person name="Gharbi K."/>
            <person name="Hall N."/>
            <person name="Watson M."/>
            <person name="Adriaenssens E.M."/>
            <person name="Foster-Nyarko E."/>
            <person name="Jarju S."/>
            <person name="Secka A."/>
            <person name="Antonio M."/>
            <person name="Oren A."/>
            <person name="Chaudhuri R.R."/>
            <person name="La Ragione R."/>
            <person name="Hildebrand F."/>
            <person name="Pallen M.J."/>
        </authorList>
    </citation>
    <scope>NUCLEOTIDE SEQUENCE</scope>
    <source>
        <strain evidence="1">ChiGjej2B2-19336</strain>
    </source>
</reference>
<sequence length="220" mass="24895">MAIVFSYRWNRNPSRLLRSFGLSVRCAQEEARFFSALDDAPDNELGDFCLIMGGFTDGFLGRAYALLGDVKARLGPGFDIYYREHDEHAGARRLLRRYGALRRRAVLIGHSWGASSLARDIVPSCPKVRVDALITLDPVGLRGPAPLPSVRRWLNVYLPYGRAAWSRENNVARLGRPWEYVREASLNRVPSRLRHADALGMFREYGASFLTLALMERDVP</sequence>
<dbReference type="EMBL" id="DYZA01000089">
    <property type="protein sequence ID" value="HJD96940.1"/>
    <property type="molecule type" value="Genomic_DNA"/>
</dbReference>
<evidence type="ECO:0000313" key="1">
    <source>
        <dbReference type="EMBL" id="HJD96940.1"/>
    </source>
</evidence>
<comment type="caution">
    <text evidence="1">The sequence shown here is derived from an EMBL/GenBank/DDBJ whole genome shotgun (WGS) entry which is preliminary data.</text>
</comment>
<accession>A0A921AW09</accession>
<name>A0A921AW09_9BACT</name>
<dbReference type="InterPro" id="IPR029058">
    <property type="entry name" value="AB_hydrolase_fold"/>
</dbReference>
<keyword evidence="1" id="KW-0378">Hydrolase</keyword>
<dbReference type="RefSeq" id="WP_304121585.1">
    <property type="nucleotide sequence ID" value="NZ_DYZA01000089.1"/>
</dbReference>
<gene>
    <name evidence="1" type="ORF">K8W16_04775</name>
</gene>
<dbReference type="GO" id="GO:0016787">
    <property type="term" value="F:hydrolase activity"/>
    <property type="evidence" value="ECO:0007669"/>
    <property type="project" value="UniProtKB-KW"/>
</dbReference>
<dbReference type="Proteomes" id="UP000698963">
    <property type="component" value="Unassembled WGS sequence"/>
</dbReference>
<reference evidence="1" key="2">
    <citation type="submission" date="2021-09" db="EMBL/GenBank/DDBJ databases">
        <authorList>
            <person name="Gilroy R."/>
        </authorList>
    </citation>
    <scope>NUCLEOTIDE SEQUENCE</scope>
    <source>
        <strain evidence="1">ChiGjej2B2-19336</strain>
    </source>
</reference>
<protein>
    <submittedName>
        <fullName evidence="1">Alpha/beta fold hydrolase</fullName>
    </submittedName>
</protein>
<evidence type="ECO:0000313" key="2">
    <source>
        <dbReference type="Proteomes" id="UP000698963"/>
    </source>
</evidence>